<dbReference type="Pfam" id="PF07411">
    <property type="entry name" value="DUF1508"/>
    <property type="match status" value="1"/>
</dbReference>
<proteinExistence type="predicted"/>
<evidence type="ECO:0000313" key="3">
    <source>
        <dbReference type="Proteomes" id="UP000294621"/>
    </source>
</evidence>
<feature type="domain" description="DUF1508" evidence="1">
    <location>
        <begin position="12"/>
        <end position="57"/>
    </location>
</feature>
<dbReference type="InterPro" id="IPR036913">
    <property type="entry name" value="YegP-like_sf"/>
</dbReference>
<dbReference type="SUPFAM" id="SSF160113">
    <property type="entry name" value="YegP-like"/>
    <property type="match status" value="1"/>
</dbReference>
<reference evidence="2 3" key="1">
    <citation type="submission" date="2019-03" db="EMBL/GenBank/DDBJ databases">
        <title>Genome Sequencing and Assembly of Various Microbes Isolated from Partially Reclaimed Soil and Acid Mine Drainage (AMD) Site.</title>
        <authorList>
            <person name="Steinbock B."/>
            <person name="Bechtold R."/>
            <person name="Sevigny J.L."/>
            <person name="Thomas D."/>
            <person name="Cuthill L.R."/>
            <person name="Aveiro Johannsen E.J."/>
            <person name="Thomas K."/>
            <person name="Ghosh A."/>
        </authorList>
    </citation>
    <scope>NUCLEOTIDE SEQUENCE [LARGE SCALE GENOMIC DNA]</scope>
    <source>
        <strain evidence="2 3">S-A1</strain>
    </source>
</reference>
<comment type="caution">
    <text evidence="2">The sequence shown here is derived from an EMBL/GenBank/DDBJ whole genome shotgun (WGS) entry which is preliminary data.</text>
</comment>
<protein>
    <submittedName>
        <fullName evidence="2">DUF1508 domain-containing protein</fullName>
    </submittedName>
</protein>
<evidence type="ECO:0000313" key="2">
    <source>
        <dbReference type="EMBL" id="TDL37357.1"/>
    </source>
</evidence>
<dbReference type="EMBL" id="SMZQ01000005">
    <property type="protein sequence ID" value="TDL37357.1"/>
    <property type="molecule type" value="Genomic_DNA"/>
</dbReference>
<evidence type="ECO:0000259" key="1">
    <source>
        <dbReference type="Pfam" id="PF07411"/>
    </source>
</evidence>
<sequence length="161" mass="16842">MAGHFELLSDRQSHIRFRLIAPDGASLAVSGPFDDKNAAAEAISAVRGCAGTGLIEDHCIVGTQNTLHDPEPEMLDGFDLKSEHVGEVLAELAGFAEATLSPARPGASFGITIIRAKKPPASAGRGVLALRLNELQDSLGEGPGMTAMAEKRTVLCPRSGR</sequence>
<dbReference type="AlphaFoldDB" id="A0A4R5Y1M0"/>
<dbReference type="RefSeq" id="WP_133349169.1">
    <property type="nucleotide sequence ID" value="NZ_SMZQ01000005.1"/>
</dbReference>
<dbReference type="InterPro" id="IPR010879">
    <property type="entry name" value="DUF1508"/>
</dbReference>
<gene>
    <name evidence="2" type="ORF">E2R57_11500</name>
</gene>
<dbReference type="Proteomes" id="UP000294621">
    <property type="component" value="Unassembled WGS sequence"/>
</dbReference>
<dbReference type="Gene3D" id="2.30.29.80">
    <property type="match status" value="1"/>
</dbReference>
<accession>A0A4R5Y1M0</accession>
<name>A0A4R5Y1M0_9MICC</name>
<organism evidence="2 3">
    <name type="scientific">Arthrobacter nitrophenolicus</name>
    <dbReference type="NCBI Taxonomy" id="683150"/>
    <lineage>
        <taxon>Bacteria</taxon>
        <taxon>Bacillati</taxon>
        <taxon>Actinomycetota</taxon>
        <taxon>Actinomycetes</taxon>
        <taxon>Micrococcales</taxon>
        <taxon>Micrococcaceae</taxon>
        <taxon>Arthrobacter</taxon>
    </lineage>
</organism>
<dbReference type="OrthoDB" id="9802792at2"/>